<dbReference type="Pfam" id="PF00270">
    <property type="entry name" value="DEAD"/>
    <property type="match status" value="1"/>
</dbReference>
<dbReference type="Gene3D" id="3.40.50.300">
    <property type="entry name" value="P-loop containing nucleotide triphosphate hydrolases"/>
    <property type="match status" value="2"/>
</dbReference>
<dbReference type="RefSeq" id="WP_056935660.1">
    <property type="nucleotide sequence ID" value="NZ_CP013114.1"/>
</dbReference>
<dbReference type="GO" id="GO:0043590">
    <property type="term" value="C:bacterial nucleoid"/>
    <property type="evidence" value="ECO:0007669"/>
    <property type="project" value="TreeGrafter"/>
</dbReference>
<dbReference type="GO" id="GO:0005524">
    <property type="term" value="F:ATP binding"/>
    <property type="evidence" value="ECO:0007669"/>
    <property type="project" value="UniProtKB-KW"/>
</dbReference>
<dbReference type="AlphaFoldDB" id="A0A9X4L1E4"/>
<dbReference type="InterPro" id="IPR032284">
    <property type="entry name" value="RecQ_Zn-bd"/>
</dbReference>
<keyword evidence="4" id="KW-0067">ATP-binding</keyword>
<evidence type="ECO:0000256" key="5">
    <source>
        <dbReference type="ARBA" id="ARBA00023125"/>
    </source>
</evidence>
<evidence type="ECO:0000259" key="8">
    <source>
        <dbReference type="PROSITE" id="PS51192"/>
    </source>
</evidence>
<reference evidence="10" key="1">
    <citation type="submission" date="2022-05" db="EMBL/GenBank/DDBJ databases">
        <title>Comparative genomics of Staphylococcus equorum isolates.</title>
        <authorList>
            <person name="Luelf R.H."/>
        </authorList>
    </citation>
    <scope>NUCLEOTIDE SEQUENCE</scope>
    <source>
        <strain evidence="10">TMW 2.2497</strain>
    </source>
</reference>
<evidence type="ECO:0000256" key="3">
    <source>
        <dbReference type="ARBA" id="ARBA00022806"/>
    </source>
</evidence>
<sequence length="459" mass="53141">MLQHELKKWFGFENFKPGQQEIIESVLNNEDTLGILPTGSGKSLCYQLPTYIRQQPTLIISPLISLMDDQVMQLKLHGEHHVCCIHSGMDENERKRNIEALTKSRFIYLSPEFILQPQNFKLIKNLDIGMVVLDEAHCLSEWGYDFRPHYALIGKIISRFPTATVLALTATAPNYLTYDLNNMLKKSFHVIKTSMNRDNISLAHKNFKDDEAKLKWLLPALENSGPTIIYVSSKKVCLTLAKEIYNYGFLTGIYHGDLSYQERHTVQHQFLNNEIPIIVATSAFGMGINKKDIRSIFHYHLSTSPSNYMQEIGRAGRDGADSQAISLFQPDDSFLLETLLFTDMMTTNDIDAFETGAFVTPDKFEILEILNSYYSFAELRTIFDRTYQRKRQGYIRMLGYKNLDQCRRTYMMEFFGETLSKRPDQCCDNDSDLNVINLINRKKVKRKMDFNEKIQNLFK</sequence>
<evidence type="ECO:0000256" key="4">
    <source>
        <dbReference type="ARBA" id="ARBA00022840"/>
    </source>
</evidence>
<keyword evidence="5" id="KW-0238">DNA-binding</keyword>
<gene>
    <name evidence="10" type="ORF">M4L89_01965</name>
</gene>
<dbReference type="GO" id="GO:0030894">
    <property type="term" value="C:replisome"/>
    <property type="evidence" value="ECO:0007669"/>
    <property type="project" value="TreeGrafter"/>
</dbReference>
<keyword evidence="1" id="KW-0547">Nucleotide-binding</keyword>
<evidence type="ECO:0000256" key="7">
    <source>
        <dbReference type="ARBA" id="ARBA00044550"/>
    </source>
</evidence>
<evidence type="ECO:0000256" key="6">
    <source>
        <dbReference type="ARBA" id="ARBA00044535"/>
    </source>
</evidence>
<dbReference type="PROSITE" id="PS51194">
    <property type="entry name" value="HELICASE_CTER"/>
    <property type="match status" value="1"/>
</dbReference>
<feature type="domain" description="Helicase ATP-binding" evidence="8">
    <location>
        <begin position="23"/>
        <end position="190"/>
    </location>
</feature>
<dbReference type="SUPFAM" id="SSF52540">
    <property type="entry name" value="P-loop containing nucleoside triphosphate hydrolases"/>
    <property type="match status" value="1"/>
</dbReference>
<name>A0A9X4L1E4_9STAP</name>
<dbReference type="GO" id="GO:0006281">
    <property type="term" value="P:DNA repair"/>
    <property type="evidence" value="ECO:0007669"/>
    <property type="project" value="TreeGrafter"/>
</dbReference>
<keyword evidence="11" id="KW-1185">Reference proteome</keyword>
<evidence type="ECO:0000256" key="1">
    <source>
        <dbReference type="ARBA" id="ARBA00022741"/>
    </source>
</evidence>
<dbReference type="InterPro" id="IPR027417">
    <property type="entry name" value="P-loop_NTPase"/>
</dbReference>
<dbReference type="SMART" id="SM00487">
    <property type="entry name" value="DEXDc"/>
    <property type="match status" value="1"/>
</dbReference>
<keyword evidence="3 10" id="KW-0347">Helicase</keyword>
<accession>A0A9X4L1E4</accession>
<proteinExistence type="predicted"/>
<dbReference type="GO" id="GO:0043138">
    <property type="term" value="F:3'-5' DNA helicase activity"/>
    <property type="evidence" value="ECO:0007669"/>
    <property type="project" value="TreeGrafter"/>
</dbReference>
<dbReference type="InterPro" id="IPR011545">
    <property type="entry name" value="DEAD/DEAH_box_helicase_dom"/>
</dbReference>
<dbReference type="NCBIfam" id="TIGR00614">
    <property type="entry name" value="recQ_fam"/>
    <property type="match status" value="1"/>
</dbReference>
<dbReference type="KEGG" id="seqo:SE1039_13210"/>
<dbReference type="GO" id="GO:0016787">
    <property type="term" value="F:hydrolase activity"/>
    <property type="evidence" value="ECO:0007669"/>
    <property type="project" value="UniProtKB-KW"/>
</dbReference>
<dbReference type="GO" id="GO:0003677">
    <property type="term" value="F:DNA binding"/>
    <property type="evidence" value="ECO:0007669"/>
    <property type="project" value="UniProtKB-KW"/>
</dbReference>
<dbReference type="SMART" id="SM00490">
    <property type="entry name" value="HELICc"/>
    <property type="match status" value="1"/>
</dbReference>
<dbReference type="InterPro" id="IPR014001">
    <property type="entry name" value="Helicase_ATP-bd"/>
</dbReference>
<dbReference type="EMBL" id="JAMBQA010000001">
    <property type="protein sequence ID" value="MDG0845010.1"/>
    <property type="molecule type" value="Genomic_DNA"/>
</dbReference>
<organism evidence="10 11">
    <name type="scientific">Staphylococcus equorum</name>
    <dbReference type="NCBI Taxonomy" id="246432"/>
    <lineage>
        <taxon>Bacteria</taxon>
        <taxon>Bacillati</taxon>
        <taxon>Bacillota</taxon>
        <taxon>Bacilli</taxon>
        <taxon>Bacillales</taxon>
        <taxon>Staphylococcaceae</taxon>
        <taxon>Staphylococcus</taxon>
    </lineage>
</organism>
<protein>
    <recommendedName>
        <fullName evidence="6">ATP-dependent DNA helicase RecQ</fullName>
    </recommendedName>
    <alternativeName>
        <fullName evidence="7">DNA 3'-5' helicase RecQ</fullName>
    </alternativeName>
</protein>
<dbReference type="InterPro" id="IPR004589">
    <property type="entry name" value="DNA_helicase_ATP-dep_RecQ"/>
</dbReference>
<comment type="caution">
    <text evidence="10">The sequence shown here is derived from an EMBL/GenBank/DDBJ whole genome shotgun (WGS) entry which is preliminary data.</text>
</comment>
<dbReference type="InterPro" id="IPR001650">
    <property type="entry name" value="Helicase_C-like"/>
</dbReference>
<evidence type="ECO:0000313" key="11">
    <source>
        <dbReference type="Proteomes" id="UP001152422"/>
    </source>
</evidence>
<evidence type="ECO:0000313" key="10">
    <source>
        <dbReference type="EMBL" id="MDG0845010.1"/>
    </source>
</evidence>
<dbReference type="InterPro" id="IPR002464">
    <property type="entry name" value="DNA/RNA_helicase_DEAH_CS"/>
</dbReference>
<dbReference type="GO" id="GO:0006310">
    <property type="term" value="P:DNA recombination"/>
    <property type="evidence" value="ECO:0007669"/>
    <property type="project" value="InterPro"/>
</dbReference>
<dbReference type="PROSITE" id="PS00690">
    <property type="entry name" value="DEAH_ATP_HELICASE"/>
    <property type="match status" value="1"/>
</dbReference>
<dbReference type="Pfam" id="PF16124">
    <property type="entry name" value="RecQ_Zn_bind"/>
    <property type="match status" value="1"/>
</dbReference>
<dbReference type="PROSITE" id="PS51192">
    <property type="entry name" value="HELICASE_ATP_BIND_1"/>
    <property type="match status" value="1"/>
</dbReference>
<feature type="domain" description="Helicase C-terminal" evidence="9">
    <location>
        <begin position="213"/>
        <end position="368"/>
    </location>
</feature>
<dbReference type="Pfam" id="PF00271">
    <property type="entry name" value="Helicase_C"/>
    <property type="match status" value="1"/>
</dbReference>
<dbReference type="PANTHER" id="PTHR13710:SF84">
    <property type="entry name" value="ATP-DEPENDENT DNA HELICASE RECS-RELATED"/>
    <property type="match status" value="1"/>
</dbReference>
<dbReference type="GO" id="GO:0009378">
    <property type="term" value="F:four-way junction helicase activity"/>
    <property type="evidence" value="ECO:0007669"/>
    <property type="project" value="TreeGrafter"/>
</dbReference>
<evidence type="ECO:0000259" key="9">
    <source>
        <dbReference type="PROSITE" id="PS51194"/>
    </source>
</evidence>
<dbReference type="CDD" id="cd17920">
    <property type="entry name" value="DEXHc_RecQ"/>
    <property type="match status" value="1"/>
</dbReference>
<dbReference type="PANTHER" id="PTHR13710">
    <property type="entry name" value="DNA HELICASE RECQ FAMILY MEMBER"/>
    <property type="match status" value="1"/>
</dbReference>
<keyword evidence="2" id="KW-0378">Hydrolase</keyword>
<dbReference type="Proteomes" id="UP001152422">
    <property type="component" value="Unassembled WGS sequence"/>
</dbReference>
<dbReference type="GO" id="GO:0005737">
    <property type="term" value="C:cytoplasm"/>
    <property type="evidence" value="ECO:0007669"/>
    <property type="project" value="TreeGrafter"/>
</dbReference>
<evidence type="ECO:0000256" key="2">
    <source>
        <dbReference type="ARBA" id="ARBA00022801"/>
    </source>
</evidence>